<dbReference type="HAMAP" id="MF_00196">
    <property type="entry name" value="Mannitol_dehydrog"/>
    <property type="match status" value="1"/>
</dbReference>
<dbReference type="EMBL" id="JABBMI010000123">
    <property type="protein sequence ID" value="NMK55774.1"/>
    <property type="molecule type" value="Genomic_DNA"/>
</dbReference>
<evidence type="ECO:0000259" key="8">
    <source>
        <dbReference type="Pfam" id="PF08125"/>
    </source>
</evidence>
<evidence type="ECO:0000256" key="6">
    <source>
        <dbReference type="HAMAP-Rule" id="MF_00196"/>
    </source>
</evidence>
<feature type="binding site" evidence="6">
    <location>
        <begin position="3"/>
        <end position="14"/>
    </location>
    <ligand>
        <name>NAD(+)</name>
        <dbReference type="ChEBI" id="CHEBI:57540"/>
    </ligand>
</feature>
<proteinExistence type="inferred from homology"/>
<organism evidence="10 12">
    <name type="scientific">Staphylococcus capitis</name>
    <dbReference type="NCBI Taxonomy" id="29388"/>
    <lineage>
        <taxon>Bacteria</taxon>
        <taxon>Bacillati</taxon>
        <taxon>Bacillota</taxon>
        <taxon>Bacilli</taxon>
        <taxon>Bacillales</taxon>
        <taxon>Staphylococcaceae</taxon>
        <taxon>Staphylococcus</taxon>
    </lineage>
</organism>
<dbReference type="SUPFAM" id="SSF48179">
    <property type="entry name" value="6-phosphogluconate dehydrogenase C-terminal domain-like"/>
    <property type="match status" value="1"/>
</dbReference>
<dbReference type="EC" id="1.1.1.17" evidence="6"/>
<evidence type="ECO:0000256" key="4">
    <source>
        <dbReference type="ARBA" id="ARBA00048615"/>
    </source>
</evidence>
<dbReference type="Proteomes" id="UP000538955">
    <property type="component" value="Unassembled WGS sequence"/>
</dbReference>
<gene>
    <name evidence="6" type="primary">mtlD</name>
    <name evidence="10" type="ORF">HHM13_12790</name>
    <name evidence="9" type="ORF">HHM24_13720</name>
</gene>
<name>A0A7X9ZML0_STACP</name>
<evidence type="ECO:0000256" key="1">
    <source>
        <dbReference type="ARBA" id="ARBA00006541"/>
    </source>
</evidence>
<feature type="domain" description="Mannitol dehydrogenase N-terminal" evidence="7">
    <location>
        <begin position="1"/>
        <end position="183"/>
    </location>
</feature>
<evidence type="ECO:0000313" key="12">
    <source>
        <dbReference type="Proteomes" id="UP000550736"/>
    </source>
</evidence>
<dbReference type="Pfam" id="PF01232">
    <property type="entry name" value="Mannitol_dh"/>
    <property type="match status" value="1"/>
</dbReference>
<evidence type="ECO:0000256" key="3">
    <source>
        <dbReference type="ARBA" id="ARBA00023027"/>
    </source>
</evidence>
<evidence type="ECO:0000313" key="9">
    <source>
        <dbReference type="EMBL" id="NMK55774.1"/>
    </source>
</evidence>
<keyword evidence="2 6" id="KW-0560">Oxidoreductase</keyword>
<dbReference type="GO" id="GO:0004616">
    <property type="term" value="F:phosphogluconate dehydrogenase (decarboxylating) activity"/>
    <property type="evidence" value="ECO:0007669"/>
    <property type="project" value="UniProtKB-EC"/>
</dbReference>
<dbReference type="InterPro" id="IPR023027">
    <property type="entry name" value="Mannitol_DH_CS"/>
</dbReference>
<dbReference type="NCBIfam" id="NF002652">
    <property type="entry name" value="PRK02318.2-5"/>
    <property type="match status" value="1"/>
</dbReference>
<comment type="similarity">
    <text evidence="1 6">Belongs to the mannitol dehydrogenase family.</text>
</comment>
<dbReference type="GO" id="GO:0005829">
    <property type="term" value="C:cytosol"/>
    <property type="evidence" value="ECO:0007669"/>
    <property type="project" value="TreeGrafter"/>
</dbReference>
<dbReference type="EMBL" id="JABBLX010000075">
    <property type="protein sequence ID" value="NMK98934.1"/>
    <property type="molecule type" value="Genomic_DNA"/>
</dbReference>
<comment type="caution">
    <text evidence="10">The sequence shown here is derived from an EMBL/GenBank/DDBJ whole genome shotgun (WGS) entry which is preliminary data.</text>
</comment>
<dbReference type="Gene3D" id="1.10.1040.10">
    <property type="entry name" value="N-(1-d-carboxylethyl)-l-norvaline Dehydrogenase, domain 2"/>
    <property type="match status" value="1"/>
</dbReference>
<comment type="catalytic activity">
    <reaction evidence="5">
        <text>6-phospho-D-gluconate + NADP(+) = D-ribulose 5-phosphate + CO2 + NADPH</text>
        <dbReference type="Rhea" id="RHEA:10116"/>
        <dbReference type="ChEBI" id="CHEBI:16526"/>
        <dbReference type="ChEBI" id="CHEBI:57783"/>
        <dbReference type="ChEBI" id="CHEBI:58121"/>
        <dbReference type="ChEBI" id="CHEBI:58349"/>
        <dbReference type="ChEBI" id="CHEBI:58759"/>
        <dbReference type="EC" id="1.1.1.44"/>
    </reaction>
</comment>
<dbReference type="InterPro" id="IPR036291">
    <property type="entry name" value="NAD(P)-bd_dom_sf"/>
</dbReference>
<keyword evidence="3 6" id="KW-0520">NAD</keyword>
<dbReference type="Proteomes" id="UP000550736">
    <property type="component" value="Unassembled WGS sequence"/>
</dbReference>
<comment type="catalytic activity">
    <reaction evidence="4 6">
        <text>D-mannitol 1-phosphate + NAD(+) = beta-D-fructose 6-phosphate + NADH + H(+)</text>
        <dbReference type="Rhea" id="RHEA:19661"/>
        <dbReference type="ChEBI" id="CHEBI:15378"/>
        <dbReference type="ChEBI" id="CHEBI:57540"/>
        <dbReference type="ChEBI" id="CHEBI:57634"/>
        <dbReference type="ChEBI" id="CHEBI:57945"/>
        <dbReference type="ChEBI" id="CHEBI:61381"/>
        <dbReference type="EC" id="1.1.1.17"/>
    </reaction>
</comment>
<evidence type="ECO:0000256" key="5">
    <source>
        <dbReference type="ARBA" id="ARBA00048640"/>
    </source>
</evidence>
<dbReference type="Pfam" id="PF08125">
    <property type="entry name" value="Mannitol_dh_C"/>
    <property type="match status" value="1"/>
</dbReference>
<dbReference type="PANTHER" id="PTHR30524">
    <property type="entry name" value="MANNITOL-1-PHOSPHATE 5-DEHYDROGENASE"/>
    <property type="match status" value="1"/>
</dbReference>
<dbReference type="InterPro" id="IPR013328">
    <property type="entry name" value="6PGD_dom2"/>
</dbReference>
<dbReference type="GO" id="GO:0019592">
    <property type="term" value="P:mannitol catabolic process"/>
    <property type="evidence" value="ECO:0007669"/>
    <property type="project" value="TreeGrafter"/>
</dbReference>
<dbReference type="PANTHER" id="PTHR30524:SF0">
    <property type="entry name" value="ALTRONATE OXIDOREDUCTASE-RELATED"/>
    <property type="match status" value="1"/>
</dbReference>
<evidence type="ECO:0000259" key="7">
    <source>
        <dbReference type="Pfam" id="PF01232"/>
    </source>
</evidence>
<dbReference type="InterPro" id="IPR008927">
    <property type="entry name" value="6-PGluconate_DH-like_C_sf"/>
</dbReference>
<dbReference type="Gene3D" id="3.40.50.720">
    <property type="entry name" value="NAD(P)-binding Rossmann-like Domain"/>
    <property type="match status" value="1"/>
</dbReference>
<sequence>MKAVHFGAGNIGRGFIGYILADNNIKVTFADVNEDIINALDSEHQYDVILADEAKTTTRVNNVDAINSAKPSDQLKEAILEADLITTAVGVNILPIIAKSFAPYLKEKKNHVNIVACENAIMATDTLKKAILDITGPLADNIHFANSAVDRIVPLQKNENILDVMVEPFFEWVIEKDAWYGEELEHIKYVDDLTPYIERKLLTVNTGHAFLAYAGHFENKATILDSIEDKQIEAGLRQALSETSQYITDQFDFSKNEQKQYVEKIIDRFNNPNLSDEVTRVGRGTIRKIGPKDRIIKPLTYLYNKGLEREGLVKAAALLLAYDDNADQETVEKNNYIKEHGAKAFLKTYAKVDDQLADEIVKELELLQKK</sequence>
<evidence type="ECO:0000256" key="2">
    <source>
        <dbReference type="ARBA" id="ARBA00023002"/>
    </source>
</evidence>
<dbReference type="PRINTS" id="PR00084">
    <property type="entry name" value="MTLDHDRGNASE"/>
</dbReference>
<dbReference type="AlphaFoldDB" id="A0A7X9ZML0"/>
<reference evidence="11 12" key="1">
    <citation type="submission" date="2020-04" db="EMBL/GenBank/DDBJ databases">
        <title>The Epidemiology and Molecular Characteristics of Linezolid-Resistant Staphylococcus capitis in Huashan Hospital, Shanghai.</title>
        <authorList>
            <person name="Ding L."/>
            <person name="Li P."/>
            <person name="Yang Y."/>
            <person name="Lin D."/>
            <person name="Xu X."/>
        </authorList>
    </citation>
    <scope>NUCLEOTIDE SEQUENCE [LARGE SCALE GENOMIC DNA]</scope>
    <source>
        <strain evidence="10 12">12-86</strain>
        <strain evidence="9 11">17-84</strain>
    </source>
</reference>
<dbReference type="RefSeq" id="WP_023351329.1">
    <property type="nucleotide sequence ID" value="NZ_CP023966.1"/>
</dbReference>
<dbReference type="InterPro" id="IPR000669">
    <property type="entry name" value="Mannitol_DH"/>
</dbReference>
<evidence type="ECO:0000313" key="11">
    <source>
        <dbReference type="Proteomes" id="UP000538955"/>
    </source>
</evidence>
<keyword evidence="11" id="KW-1185">Reference proteome</keyword>
<dbReference type="GO" id="GO:0008926">
    <property type="term" value="F:mannitol-1-phosphate 5-dehydrogenase activity"/>
    <property type="evidence" value="ECO:0007669"/>
    <property type="project" value="UniProtKB-UniRule"/>
</dbReference>
<protein>
    <recommendedName>
        <fullName evidence="6">Mannitol-1-phosphate 5-dehydrogenase</fullName>
        <ecNumber evidence="6">1.1.1.17</ecNumber>
    </recommendedName>
</protein>
<evidence type="ECO:0000313" key="10">
    <source>
        <dbReference type="EMBL" id="NMK98934.1"/>
    </source>
</evidence>
<dbReference type="SUPFAM" id="SSF51735">
    <property type="entry name" value="NAD(P)-binding Rossmann-fold domains"/>
    <property type="match status" value="1"/>
</dbReference>
<dbReference type="InterPro" id="IPR013118">
    <property type="entry name" value="Mannitol_DH_C"/>
</dbReference>
<dbReference type="PROSITE" id="PS00974">
    <property type="entry name" value="MANNITOL_DHGENASE"/>
    <property type="match status" value="1"/>
</dbReference>
<dbReference type="InterPro" id="IPR013131">
    <property type="entry name" value="Mannitol_DH_N"/>
</dbReference>
<feature type="domain" description="Mannitol dehydrogenase C-terminal" evidence="8">
    <location>
        <begin position="192"/>
        <end position="357"/>
    </location>
</feature>
<dbReference type="InterPro" id="IPR023028">
    <property type="entry name" value="Mannitol_1_phos_5_DH"/>
</dbReference>
<accession>A0A7X9ZML0</accession>
<dbReference type="NCBIfam" id="NF002645">
    <property type="entry name" value="PRK02318.1-1"/>
    <property type="match status" value="1"/>
</dbReference>